<dbReference type="EMBL" id="JBGFTU010000013">
    <property type="protein sequence ID" value="MEZ0165549.1"/>
    <property type="molecule type" value="Genomic_DNA"/>
</dbReference>
<dbReference type="PANTHER" id="PTHR47505">
    <property type="entry name" value="DNA UTILIZATION PROTEIN YHGH"/>
    <property type="match status" value="1"/>
</dbReference>
<dbReference type="Gene3D" id="3.40.50.2020">
    <property type="match status" value="1"/>
</dbReference>
<keyword evidence="2" id="KW-1185">Reference proteome</keyword>
<reference evidence="1 2" key="1">
    <citation type="submission" date="2024-07" db="EMBL/GenBank/DDBJ databases">
        <authorList>
            <person name="Thanompreechachai J."/>
            <person name="Duangmal K."/>
        </authorList>
    </citation>
    <scope>NUCLEOTIDE SEQUENCE [LARGE SCALE GENOMIC DNA]</scope>
    <source>
        <strain evidence="1 2">LSe6-4</strain>
    </source>
</reference>
<gene>
    <name evidence="1" type="ORF">AB2L27_12375</name>
</gene>
<dbReference type="Proteomes" id="UP001565927">
    <property type="component" value="Unassembled WGS sequence"/>
</dbReference>
<evidence type="ECO:0000313" key="2">
    <source>
        <dbReference type="Proteomes" id="UP001565927"/>
    </source>
</evidence>
<dbReference type="RefSeq" id="WP_370441777.1">
    <property type="nucleotide sequence ID" value="NZ_JBGFTU010000013.1"/>
</dbReference>
<dbReference type="InterPro" id="IPR029057">
    <property type="entry name" value="PRTase-like"/>
</dbReference>
<dbReference type="SUPFAM" id="SSF53271">
    <property type="entry name" value="PRTase-like"/>
    <property type="match status" value="1"/>
</dbReference>
<evidence type="ECO:0000313" key="1">
    <source>
        <dbReference type="EMBL" id="MEZ0165549.1"/>
    </source>
</evidence>
<organism evidence="1 2">
    <name type="scientific">Kineococcus halophytocola</name>
    <dbReference type="NCBI Taxonomy" id="3234027"/>
    <lineage>
        <taxon>Bacteria</taxon>
        <taxon>Bacillati</taxon>
        <taxon>Actinomycetota</taxon>
        <taxon>Actinomycetes</taxon>
        <taxon>Kineosporiales</taxon>
        <taxon>Kineosporiaceae</taxon>
        <taxon>Kineococcus</taxon>
    </lineage>
</organism>
<dbReference type="InterPro" id="IPR051910">
    <property type="entry name" value="ComF/GntX_DNA_util-trans"/>
</dbReference>
<name>A0ABV4H2K5_9ACTN</name>
<protein>
    <submittedName>
        <fullName evidence="1">ComF family protein</fullName>
    </submittedName>
</protein>
<comment type="caution">
    <text evidence="1">The sequence shown here is derived from an EMBL/GenBank/DDBJ whole genome shotgun (WGS) entry which is preliminary data.</text>
</comment>
<sequence>MPTRPPARPPLAPLAAAADLLWPGHCAGCARPGPPCCPSCARALRRGAVTALPDGTPVHGCAPHEGPARQVLLAVKERDRAEARPVLARALAHRLGELVPAGPVRLVPVPTRRASRRARGGDLVADLAARTAARARAAGRDAGVERCLGLVRAVRDQTDLDAAGRRANVHGAFALRGRAPTGACVVLDDVVTTTATAAEAVRALRAGGVRVAGVLTVTVAGVDGGTARPAWAAGPPGV</sequence>
<accession>A0ABV4H2K5</accession>
<proteinExistence type="predicted"/>
<dbReference type="PANTHER" id="PTHR47505:SF1">
    <property type="entry name" value="DNA UTILIZATION PROTEIN YHGH"/>
    <property type="match status" value="1"/>
</dbReference>